<name>A0A853GY91_9BURK</name>
<keyword evidence="4" id="KW-1185">Reference proteome</keyword>
<sequence>MEKTMVRTFRTLMLVAGFTVACGATAAEKYELTLSTYLPPSYEYIYKPLESFAQRAEEKSQGRLKINIFHSGQLFDGYEELAALSRGDIDITNFSGSYAGGSIPALNIFTLPFLLNDMAHLRRAVDNGLLDLGIKEELASQHNAIILGVAPFDPYELYTRDSPVLKADDFKGKVWATTSATDARAVQLLGGSPTGMSSSELYLSFDRGVINATPRPLITGMGRSLYEVVKHLSLVNLAVDTSILTINKSKFDALPKDLQDILVESARERDADQFRRVGEYVKVALKTFEDKGMTIHRISPEAREDMKVKTSQAIKEWTEQVPNGEAYLKLIAETARPN</sequence>
<protein>
    <submittedName>
        <fullName evidence="3">TRAP transporter substrate-binding protein DctP</fullName>
    </submittedName>
</protein>
<dbReference type="Proteomes" id="UP000554144">
    <property type="component" value="Unassembled WGS sequence"/>
</dbReference>
<proteinExistence type="predicted"/>
<evidence type="ECO:0000256" key="2">
    <source>
        <dbReference type="SAM" id="SignalP"/>
    </source>
</evidence>
<evidence type="ECO:0000256" key="1">
    <source>
        <dbReference type="ARBA" id="ARBA00022729"/>
    </source>
</evidence>
<keyword evidence="1 2" id="KW-0732">Signal</keyword>
<reference evidence="3 4" key="1">
    <citation type="submission" date="2020-07" db="EMBL/GenBank/DDBJ databases">
        <title>Taxonomic revisions and descriptions of new bacterial species based on genomic comparisons in the high-G+C-content subgroup of the family Alcaligenaceae.</title>
        <authorList>
            <person name="Szabo A."/>
            <person name="Felfoldi T."/>
        </authorList>
    </citation>
    <scope>NUCLEOTIDE SEQUENCE [LARGE SCALE GENOMIC DNA]</scope>
    <source>
        <strain evidence="3 4">DSM 25667</strain>
    </source>
</reference>
<feature type="chain" id="PRO_5032610540" evidence="2">
    <location>
        <begin position="27"/>
        <end position="338"/>
    </location>
</feature>
<dbReference type="InterPro" id="IPR018389">
    <property type="entry name" value="DctP_fam"/>
</dbReference>
<dbReference type="Pfam" id="PF03480">
    <property type="entry name" value="DctP"/>
    <property type="match status" value="1"/>
</dbReference>
<dbReference type="NCBIfam" id="NF037995">
    <property type="entry name" value="TRAP_S1"/>
    <property type="match status" value="1"/>
</dbReference>
<evidence type="ECO:0000313" key="3">
    <source>
        <dbReference type="EMBL" id="NYT84025.1"/>
    </source>
</evidence>
<organism evidence="3 4">
    <name type="scientific">Pollutimonas harenae</name>
    <dbReference type="NCBI Taxonomy" id="657015"/>
    <lineage>
        <taxon>Bacteria</taxon>
        <taxon>Pseudomonadati</taxon>
        <taxon>Pseudomonadota</taxon>
        <taxon>Betaproteobacteria</taxon>
        <taxon>Burkholderiales</taxon>
        <taxon>Alcaligenaceae</taxon>
        <taxon>Pollutimonas</taxon>
    </lineage>
</organism>
<dbReference type="PANTHER" id="PTHR33376">
    <property type="match status" value="1"/>
</dbReference>
<gene>
    <name evidence="3" type="primary">dctP</name>
    <name evidence="3" type="ORF">H0A62_00280</name>
</gene>
<feature type="signal peptide" evidence="2">
    <location>
        <begin position="1"/>
        <end position="26"/>
    </location>
</feature>
<dbReference type="GO" id="GO:0055085">
    <property type="term" value="P:transmembrane transport"/>
    <property type="evidence" value="ECO:0007669"/>
    <property type="project" value="InterPro"/>
</dbReference>
<dbReference type="AlphaFoldDB" id="A0A853GY91"/>
<dbReference type="Gene3D" id="3.40.190.170">
    <property type="entry name" value="Bacterial extracellular solute-binding protein, family 7"/>
    <property type="match status" value="1"/>
</dbReference>
<dbReference type="PROSITE" id="PS51257">
    <property type="entry name" value="PROKAR_LIPOPROTEIN"/>
    <property type="match status" value="1"/>
</dbReference>
<evidence type="ECO:0000313" key="4">
    <source>
        <dbReference type="Proteomes" id="UP000554144"/>
    </source>
</evidence>
<dbReference type="PANTHER" id="PTHR33376:SF4">
    <property type="entry name" value="SIALIC ACID-BINDING PERIPLASMIC PROTEIN SIAP"/>
    <property type="match status" value="1"/>
</dbReference>
<comment type="caution">
    <text evidence="3">The sequence shown here is derived from an EMBL/GenBank/DDBJ whole genome shotgun (WGS) entry which is preliminary data.</text>
</comment>
<accession>A0A853GY91</accession>
<dbReference type="InterPro" id="IPR038404">
    <property type="entry name" value="TRAP_DctP_sf"/>
</dbReference>
<dbReference type="EMBL" id="JACCEV010000001">
    <property type="protein sequence ID" value="NYT84025.1"/>
    <property type="molecule type" value="Genomic_DNA"/>
</dbReference>
<dbReference type="OrthoDB" id="9794826at2"/>